<dbReference type="EMBL" id="MT747480">
    <property type="protein sequence ID" value="QNH72414.1"/>
    <property type="molecule type" value="mRNA"/>
</dbReference>
<keyword evidence="5 6" id="KW-0482">Metalloprotease</keyword>
<dbReference type="SMART" id="SM00235">
    <property type="entry name" value="ZnMc"/>
    <property type="match status" value="1"/>
</dbReference>
<dbReference type="InterPro" id="IPR001506">
    <property type="entry name" value="Peptidase_M12A"/>
</dbReference>
<keyword evidence="3 6" id="KW-0378">Hydrolase</keyword>
<organism evidence="10">
    <name type="scientific">Isarachnanthus nocturnus</name>
    <dbReference type="NCBI Taxonomy" id="1240238"/>
    <lineage>
        <taxon>Eukaryota</taxon>
        <taxon>Metazoa</taxon>
        <taxon>Cnidaria</taxon>
        <taxon>Anthozoa</taxon>
        <taxon>Ceriantharia</taxon>
        <taxon>Penicillaria (in: tube anenomes)</taxon>
        <taxon>Arachnactidae</taxon>
        <taxon>Isarachnanthus</taxon>
    </lineage>
</organism>
<feature type="domain" description="Peptidase M12A" evidence="9">
    <location>
        <begin position="245"/>
        <end position="438"/>
    </location>
</feature>
<evidence type="ECO:0000256" key="2">
    <source>
        <dbReference type="ARBA" id="ARBA00022723"/>
    </source>
</evidence>
<evidence type="ECO:0000256" key="5">
    <source>
        <dbReference type="ARBA" id="ARBA00023049"/>
    </source>
</evidence>
<feature type="active site" evidence="6">
    <location>
        <position position="344"/>
    </location>
</feature>
<feature type="chain" id="PRO_5029034991" description="Metalloendopeptidase" evidence="7">
    <location>
        <begin position="19"/>
        <end position="652"/>
    </location>
</feature>
<dbReference type="GO" id="GO:0004222">
    <property type="term" value="F:metalloendopeptidase activity"/>
    <property type="evidence" value="ECO:0007669"/>
    <property type="project" value="UniProtKB-UniRule"/>
</dbReference>
<keyword evidence="2 6" id="KW-0479">Metal-binding</keyword>
<reference evidence="10" key="1">
    <citation type="journal article" date="2020" name="Mar. Drugs">
        <title>Transcriptomic Analysis of Four Cerianthid (Cnidaria, Ceriantharia) Venoms.</title>
        <authorList>
            <person name="Klompen A.M.L."/>
            <person name="Macrander J."/>
            <person name="Reitzel A.M."/>
            <person name="Stampar S.N."/>
        </authorList>
    </citation>
    <scope>NUCLEOTIDE SEQUENCE</scope>
</reference>
<dbReference type="Pfam" id="PF01400">
    <property type="entry name" value="Astacin"/>
    <property type="match status" value="1"/>
</dbReference>
<dbReference type="AlphaFoldDB" id="A0A7G7WYS5"/>
<dbReference type="PANTHER" id="PTHR10127">
    <property type="entry name" value="DISCOIDIN, CUB, EGF, LAMININ , AND ZINC METALLOPROTEASE DOMAIN CONTAINING"/>
    <property type="match status" value="1"/>
</dbReference>
<dbReference type="PROSITE" id="PS51864">
    <property type="entry name" value="ASTACIN"/>
    <property type="match status" value="1"/>
</dbReference>
<evidence type="ECO:0000256" key="1">
    <source>
        <dbReference type="ARBA" id="ARBA00022670"/>
    </source>
</evidence>
<sequence>MRLLAVQVLCAVVVLGLAETIANRIDLAENNQDFYEDDEDDVDVLQVEYDDDDGDEKVKNDPSATRRDNTPHHERKEHKTDVSREGSWRTGGIKSSQADDLPPDAENLKPGDKPTRVVVEGDIIVDKKLNPHTWKKLHLSEDNDKKKGKEKAKEKASIARPDHTPYHEGQEHRTDLREGRGKAKGRKTYKADDNLIDAESLKPGDVIPSRLLIEGDIIVDRFLDPDTWKLYDLLKGSAENAATKAVVVGPNKKTWPGGIVPFYIHESRMGDEAKILSAIQEFENATCLKFPRVTNHTLKNYTGKHFVNITKGPGAASYLGRIAAAEGQLLFLHDGFLRGNLIHELMHCVGFLHEHSRNDRKEYVKIDKHMEYKYNFATAGYRKLTTDDFGIPYDYFSITHYPEYSLTTIDTHAHADTGQRINLSVGDICQVNRLYGCYEKLDQLNLKCDCIDSYSKKSCFADKKEGLCNKDIPRMSVVCPETCGLCCQSNCTVKFSKQGCFQDAVVKNEIMKNRLHFMSGKRSEIPAENSEWVDLGSTDTKNENKRSRIVSPNIWVEWAQEGHLTKVVCTCAKKAKAAGMRYFAVRFPGECYGGKGKYYAEGISNKCRDQNFEECVYSNTKCCTGAHSGRFVYKLDQDNVLPLKRWGDVGPN</sequence>
<evidence type="ECO:0000256" key="7">
    <source>
        <dbReference type="RuleBase" id="RU361183"/>
    </source>
</evidence>
<feature type="binding site" evidence="6">
    <location>
        <position position="343"/>
    </location>
    <ligand>
        <name>Zn(2+)</name>
        <dbReference type="ChEBI" id="CHEBI:29105"/>
        <note>catalytic</note>
    </ligand>
</feature>
<evidence type="ECO:0000256" key="4">
    <source>
        <dbReference type="ARBA" id="ARBA00022833"/>
    </source>
</evidence>
<feature type="signal peptide" evidence="7">
    <location>
        <begin position="1"/>
        <end position="18"/>
    </location>
</feature>
<dbReference type="GO" id="GO:0006508">
    <property type="term" value="P:proteolysis"/>
    <property type="evidence" value="ECO:0007669"/>
    <property type="project" value="UniProtKB-KW"/>
</dbReference>
<evidence type="ECO:0000256" key="8">
    <source>
        <dbReference type="SAM" id="MobiDB-lite"/>
    </source>
</evidence>
<dbReference type="EC" id="3.4.24.-" evidence="7"/>
<evidence type="ECO:0000256" key="6">
    <source>
        <dbReference type="PROSITE-ProRule" id="PRU01211"/>
    </source>
</evidence>
<dbReference type="InterPro" id="IPR024079">
    <property type="entry name" value="MetalloPept_cat_dom_sf"/>
</dbReference>
<dbReference type="SUPFAM" id="SSF55486">
    <property type="entry name" value="Metalloproteases ('zincins'), catalytic domain"/>
    <property type="match status" value="1"/>
</dbReference>
<name>A0A7G7WYS5_9CNID</name>
<reference evidence="10" key="2">
    <citation type="submission" date="2020-07" db="EMBL/GenBank/DDBJ databases">
        <authorList>
            <person name="Klompen A.L."/>
            <person name="Macrander J."/>
            <person name="Reitzel A.M."/>
            <person name="Stampar S.N."/>
        </authorList>
    </citation>
    <scope>NUCLEOTIDE SEQUENCE</scope>
</reference>
<dbReference type="Gene3D" id="3.40.390.10">
    <property type="entry name" value="Collagenase (Catalytic Domain)"/>
    <property type="match status" value="1"/>
</dbReference>
<keyword evidence="4 6" id="KW-0862">Zinc</keyword>
<keyword evidence="1 6" id="KW-0645">Protease</keyword>
<dbReference type="PANTHER" id="PTHR10127:SF780">
    <property type="entry name" value="METALLOENDOPEPTIDASE"/>
    <property type="match status" value="1"/>
</dbReference>
<protein>
    <recommendedName>
        <fullName evidence="7">Metalloendopeptidase</fullName>
        <ecNumber evidence="7">3.4.24.-</ecNumber>
    </recommendedName>
</protein>
<evidence type="ECO:0000313" key="10">
    <source>
        <dbReference type="EMBL" id="QNH72414.1"/>
    </source>
</evidence>
<proteinExistence type="evidence at transcript level"/>
<feature type="region of interest" description="Disordered" evidence="8">
    <location>
        <begin position="140"/>
        <end position="187"/>
    </location>
</feature>
<feature type="region of interest" description="Disordered" evidence="8">
    <location>
        <begin position="48"/>
        <end position="114"/>
    </location>
</feature>
<feature type="compositionally biased region" description="Basic and acidic residues" evidence="8">
    <location>
        <begin position="56"/>
        <end position="87"/>
    </location>
</feature>
<comment type="cofactor">
    <cofactor evidence="6 7">
        <name>Zn(2+)</name>
        <dbReference type="ChEBI" id="CHEBI:29105"/>
    </cofactor>
    <text evidence="6 7">Binds 1 zinc ion per subunit.</text>
</comment>
<feature type="binding site" evidence="6">
    <location>
        <position position="353"/>
    </location>
    <ligand>
        <name>Zn(2+)</name>
        <dbReference type="ChEBI" id="CHEBI:29105"/>
        <note>catalytic</note>
    </ligand>
</feature>
<accession>A0A7G7WYS5</accession>
<dbReference type="GO" id="GO:0008270">
    <property type="term" value="F:zinc ion binding"/>
    <property type="evidence" value="ECO:0007669"/>
    <property type="project" value="UniProtKB-UniRule"/>
</dbReference>
<dbReference type="PRINTS" id="PR00480">
    <property type="entry name" value="ASTACIN"/>
</dbReference>
<evidence type="ECO:0000256" key="3">
    <source>
        <dbReference type="ARBA" id="ARBA00022801"/>
    </source>
</evidence>
<feature type="binding site" evidence="6">
    <location>
        <position position="347"/>
    </location>
    <ligand>
        <name>Zn(2+)</name>
        <dbReference type="ChEBI" id="CHEBI:29105"/>
        <note>catalytic</note>
    </ligand>
</feature>
<evidence type="ECO:0000259" key="9">
    <source>
        <dbReference type="PROSITE" id="PS51864"/>
    </source>
</evidence>
<feature type="compositionally biased region" description="Basic and acidic residues" evidence="8">
    <location>
        <begin position="140"/>
        <end position="181"/>
    </location>
</feature>
<keyword evidence="7" id="KW-0732">Signal</keyword>
<dbReference type="InterPro" id="IPR006026">
    <property type="entry name" value="Peptidase_Metallo"/>
</dbReference>
<comment type="caution">
    <text evidence="6">Lacks conserved residue(s) required for the propagation of feature annotation.</text>
</comment>